<gene>
    <name evidence="6" type="ORF">SELMODRAFT_153855</name>
</gene>
<evidence type="ECO:0000256" key="1">
    <source>
        <dbReference type="ARBA" id="ARBA00022679"/>
    </source>
</evidence>
<dbReference type="GO" id="GO:0005524">
    <property type="term" value="F:ATP binding"/>
    <property type="evidence" value="ECO:0007669"/>
    <property type="project" value="UniProtKB-KW"/>
</dbReference>
<feature type="domain" description="DAGKc" evidence="5">
    <location>
        <begin position="104"/>
        <end position="258"/>
    </location>
</feature>
<dbReference type="Gene3D" id="2.60.200.40">
    <property type="match status" value="1"/>
</dbReference>
<dbReference type="Gramene" id="EFJ18734">
    <property type="protein sequence ID" value="EFJ18734"/>
    <property type="gene ID" value="SELMODRAFT_153855"/>
</dbReference>
<dbReference type="PANTHER" id="PTHR12358:SF31">
    <property type="entry name" value="ACYLGLYCEROL KINASE, MITOCHONDRIAL"/>
    <property type="match status" value="1"/>
</dbReference>
<dbReference type="AlphaFoldDB" id="D8SAD5"/>
<dbReference type="GO" id="GO:0005737">
    <property type="term" value="C:cytoplasm"/>
    <property type="evidence" value="ECO:0000318"/>
    <property type="project" value="GO_Central"/>
</dbReference>
<dbReference type="InParanoid" id="D8SAD5"/>
<evidence type="ECO:0000256" key="3">
    <source>
        <dbReference type="ARBA" id="ARBA00022777"/>
    </source>
</evidence>
<reference evidence="6 7" key="1">
    <citation type="journal article" date="2011" name="Science">
        <title>The Selaginella genome identifies genetic changes associated with the evolution of vascular plants.</title>
        <authorList>
            <person name="Banks J.A."/>
            <person name="Nishiyama T."/>
            <person name="Hasebe M."/>
            <person name="Bowman J.L."/>
            <person name="Gribskov M."/>
            <person name="dePamphilis C."/>
            <person name="Albert V.A."/>
            <person name="Aono N."/>
            <person name="Aoyama T."/>
            <person name="Ambrose B.A."/>
            <person name="Ashton N.W."/>
            <person name="Axtell M.J."/>
            <person name="Barker E."/>
            <person name="Barker M.S."/>
            <person name="Bennetzen J.L."/>
            <person name="Bonawitz N.D."/>
            <person name="Chapple C."/>
            <person name="Cheng C."/>
            <person name="Correa L.G."/>
            <person name="Dacre M."/>
            <person name="DeBarry J."/>
            <person name="Dreyer I."/>
            <person name="Elias M."/>
            <person name="Engstrom E.M."/>
            <person name="Estelle M."/>
            <person name="Feng L."/>
            <person name="Finet C."/>
            <person name="Floyd S.K."/>
            <person name="Frommer W.B."/>
            <person name="Fujita T."/>
            <person name="Gramzow L."/>
            <person name="Gutensohn M."/>
            <person name="Harholt J."/>
            <person name="Hattori M."/>
            <person name="Heyl A."/>
            <person name="Hirai T."/>
            <person name="Hiwatashi Y."/>
            <person name="Ishikawa M."/>
            <person name="Iwata M."/>
            <person name="Karol K.G."/>
            <person name="Koehler B."/>
            <person name="Kolukisaoglu U."/>
            <person name="Kubo M."/>
            <person name="Kurata T."/>
            <person name="Lalonde S."/>
            <person name="Li K."/>
            <person name="Li Y."/>
            <person name="Litt A."/>
            <person name="Lyons E."/>
            <person name="Manning G."/>
            <person name="Maruyama T."/>
            <person name="Michael T.P."/>
            <person name="Mikami K."/>
            <person name="Miyazaki S."/>
            <person name="Morinaga S."/>
            <person name="Murata T."/>
            <person name="Mueller-Roeber B."/>
            <person name="Nelson D.R."/>
            <person name="Obara M."/>
            <person name="Oguri Y."/>
            <person name="Olmstead R.G."/>
            <person name="Onodera N."/>
            <person name="Petersen B.L."/>
            <person name="Pils B."/>
            <person name="Prigge M."/>
            <person name="Rensing S.A."/>
            <person name="Riano-Pachon D.M."/>
            <person name="Roberts A.W."/>
            <person name="Sato Y."/>
            <person name="Scheller H.V."/>
            <person name="Schulz B."/>
            <person name="Schulz C."/>
            <person name="Shakirov E.V."/>
            <person name="Shibagaki N."/>
            <person name="Shinohara N."/>
            <person name="Shippen D.E."/>
            <person name="Soerensen I."/>
            <person name="Sotooka R."/>
            <person name="Sugimoto N."/>
            <person name="Sugita M."/>
            <person name="Sumikawa N."/>
            <person name="Tanurdzic M."/>
            <person name="Theissen G."/>
            <person name="Ulvskov P."/>
            <person name="Wakazuki S."/>
            <person name="Weng J.K."/>
            <person name="Willats W.W."/>
            <person name="Wipf D."/>
            <person name="Wolf P.G."/>
            <person name="Yang L."/>
            <person name="Zimmer A.D."/>
            <person name="Zhu Q."/>
            <person name="Mitros T."/>
            <person name="Hellsten U."/>
            <person name="Loque D."/>
            <person name="Otillar R."/>
            <person name="Salamov A."/>
            <person name="Schmutz J."/>
            <person name="Shapiro H."/>
            <person name="Lindquist E."/>
            <person name="Lucas S."/>
            <person name="Rokhsar D."/>
            <person name="Grigoriev I.V."/>
        </authorList>
    </citation>
    <scope>NUCLEOTIDE SEQUENCE [LARGE SCALE GENOMIC DNA]</scope>
</reference>
<dbReference type="FunCoup" id="D8SAD5">
    <property type="interactions" value="3991"/>
</dbReference>
<dbReference type="STRING" id="88036.D8SAD5"/>
<evidence type="ECO:0000256" key="2">
    <source>
        <dbReference type="ARBA" id="ARBA00022741"/>
    </source>
</evidence>
<keyword evidence="1" id="KW-0808">Transferase</keyword>
<dbReference type="InterPro" id="IPR050187">
    <property type="entry name" value="Lipid_Phosphate_FormReg"/>
</dbReference>
<dbReference type="Proteomes" id="UP000001514">
    <property type="component" value="Unassembled WGS sequence"/>
</dbReference>
<dbReference type="HOGENOM" id="CLU_013399_1_2_1"/>
<dbReference type="InterPro" id="IPR017438">
    <property type="entry name" value="ATP-NAD_kinase_N"/>
</dbReference>
<protein>
    <recommendedName>
        <fullName evidence="5">DAGKc domain-containing protein</fullName>
    </recommendedName>
</protein>
<evidence type="ECO:0000256" key="4">
    <source>
        <dbReference type="ARBA" id="ARBA00022840"/>
    </source>
</evidence>
<evidence type="ECO:0000259" key="5">
    <source>
        <dbReference type="PROSITE" id="PS50146"/>
    </source>
</evidence>
<keyword evidence="7" id="KW-1185">Reference proteome</keyword>
<keyword evidence="4" id="KW-0067">ATP-binding</keyword>
<organism evidence="7">
    <name type="scientific">Selaginella moellendorffii</name>
    <name type="common">Spikemoss</name>
    <dbReference type="NCBI Taxonomy" id="88036"/>
    <lineage>
        <taxon>Eukaryota</taxon>
        <taxon>Viridiplantae</taxon>
        <taxon>Streptophyta</taxon>
        <taxon>Embryophyta</taxon>
        <taxon>Tracheophyta</taxon>
        <taxon>Lycopodiopsida</taxon>
        <taxon>Selaginellales</taxon>
        <taxon>Selaginellaceae</taxon>
        <taxon>Selaginella</taxon>
    </lineage>
</organism>
<dbReference type="GO" id="GO:0001727">
    <property type="term" value="F:lipid kinase activity"/>
    <property type="evidence" value="ECO:0000318"/>
    <property type="project" value="GO_Central"/>
</dbReference>
<dbReference type="Pfam" id="PF19279">
    <property type="entry name" value="YegS_C"/>
    <property type="match status" value="1"/>
</dbReference>
<dbReference type="OMA" id="QAWSRRI"/>
<dbReference type="Gene3D" id="3.40.50.10330">
    <property type="entry name" value="Probable inorganic polyphosphate/atp-NAD kinase, domain 1"/>
    <property type="match status" value="1"/>
</dbReference>
<dbReference type="EMBL" id="GL377609">
    <property type="protein sequence ID" value="EFJ18734.1"/>
    <property type="molecule type" value="Genomic_DNA"/>
</dbReference>
<proteinExistence type="predicted"/>
<evidence type="ECO:0000313" key="6">
    <source>
        <dbReference type="EMBL" id="EFJ18734.1"/>
    </source>
</evidence>
<dbReference type="GO" id="GO:0016020">
    <property type="term" value="C:membrane"/>
    <property type="evidence" value="ECO:0000318"/>
    <property type="project" value="GO_Central"/>
</dbReference>
<dbReference type="SUPFAM" id="SSF111331">
    <property type="entry name" value="NAD kinase/diacylglycerol kinase-like"/>
    <property type="match status" value="1"/>
</dbReference>
<dbReference type="InterPro" id="IPR001206">
    <property type="entry name" value="Diacylglycerol_kinase_cat_dom"/>
</dbReference>
<dbReference type="KEGG" id="smo:SELMODRAFT_153855"/>
<dbReference type="Pfam" id="PF00781">
    <property type="entry name" value="DAGK_cat"/>
    <property type="match status" value="1"/>
</dbReference>
<dbReference type="SMART" id="SM00046">
    <property type="entry name" value="DAGKc"/>
    <property type="match status" value="1"/>
</dbReference>
<keyword evidence="3" id="KW-0418">Kinase</keyword>
<dbReference type="GO" id="GO:0046512">
    <property type="term" value="P:sphingosine biosynthetic process"/>
    <property type="evidence" value="ECO:0000318"/>
    <property type="project" value="GO_Central"/>
</dbReference>
<dbReference type="PROSITE" id="PS50146">
    <property type="entry name" value="DAGK"/>
    <property type="match status" value="1"/>
</dbReference>
<sequence>MDKDRVVVAQLLLDGTRVKASFSSSGVLKWDGHGISAGSLIVQKDILGFTDKPITIVLHTFQFASTGCCGGNQRKRKDVTLEFEQREAYKLWCDAIQECLDRSGRPKRLVVFINPFSGKGEAEEVYKRDVLPLLAAARIEVTKKVTQFQLHARDMAKSMNIAQYDGVICVSGDGILVEVLNGLLERPDWARAIKMPIGVVPAGKTFAVLFLLVLCSGNGMAKSLLDAAGEPCNARNATFAIIRGHTQAVDVATVVQGQTKFYSILLLTWGFVADVDIESEKYRWMGGLRFDFYSLIRILRLRRYNGVFAYVPAPGYEDIGAPYNGELDGMKVECDDERRGRAATGYSGPVSSSLRSDWRVMEGAFVMVLLQNVPWASEDFNSAPESKFADGFLDLIVLRDCPRYKLIGLLTSIQQGKAVESKYLTYLKVKAFQIAPGGRVGSRIQGGYIDVDGEVVTRGWGAVGDGKGDPMSYGPTIEVCVEQGLATLYCPP</sequence>
<dbReference type="InterPro" id="IPR045540">
    <property type="entry name" value="YegS/DAGK_C"/>
</dbReference>
<dbReference type="PANTHER" id="PTHR12358">
    <property type="entry name" value="SPHINGOSINE KINASE"/>
    <property type="match status" value="1"/>
</dbReference>
<dbReference type="InterPro" id="IPR016064">
    <property type="entry name" value="NAD/diacylglycerol_kinase_sf"/>
</dbReference>
<keyword evidence="2" id="KW-0547">Nucleotide-binding</keyword>
<evidence type="ECO:0000313" key="7">
    <source>
        <dbReference type="Proteomes" id="UP000001514"/>
    </source>
</evidence>
<name>D8SAD5_SELML</name>
<dbReference type="eggNOG" id="KOG1116">
    <property type="taxonomic scope" value="Eukaryota"/>
</dbReference>
<accession>D8SAD5</accession>